<dbReference type="PANTHER" id="PTHR42743">
    <property type="entry name" value="AMINO-ACID AMINOTRANSFERASE"/>
    <property type="match status" value="1"/>
</dbReference>
<sequence>MYLLFNNQLIPEDEMLFYRHNRALQYNDGFFETIMVIQGAIRFWPYHQDRIRAAAAALHLDLPPELLHSDFPERLLHLASQNNALHFARLKLKIWRSGAGLYTPETNKADWVATANPASAPASSPLSVGICTHVSTCNSPFSFFKGPNALLYVMAGIEKKEQEKDDMLLLDGQGFVAELISSSIFWKNGTTVFTPALETGCIKGIMRTHVLHWAQQQGLRVEEVKREPEVLQEAELVFSGNVTGLRLIDKINDKPLETNELWLQQLKESLT</sequence>
<dbReference type="EC" id="2.6.1.42" evidence="5"/>
<evidence type="ECO:0000256" key="2">
    <source>
        <dbReference type="ARBA" id="ARBA00004931"/>
    </source>
</evidence>
<organism evidence="9 10">
    <name type="scientific">Pontibacter qinzhouensis</name>
    <dbReference type="NCBI Taxonomy" id="2603253"/>
    <lineage>
        <taxon>Bacteria</taxon>
        <taxon>Pseudomonadati</taxon>
        <taxon>Bacteroidota</taxon>
        <taxon>Cytophagia</taxon>
        <taxon>Cytophagales</taxon>
        <taxon>Hymenobacteraceae</taxon>
        <taxon>Pontibacter</taxon>
    </lineage>
</organism>
<dbReference type="InterPro" id="IPR043132">
    <property type="entry name" value="BCAT-like_C"/>
</dbReference>
<comment type="pathway">
    <text evidence="1">Amino-acid biosynthesis; L-isoleucine biosynthesis; L-isoleucine from 2-oxobutanoate: step 4/4.</text>
</comment>
<dbReference type="InterPro" id="IPR050571">
    <property type="entry name" value="Class-IV_PLP-Dep_Aminotrnsfr"/>
</dbReference>
<dbReference type="EMBL" id="VRTY01000027">
    <property type="protein sequence ID" value="TXK47652.1"/>
    <property type="molecule type" value="Genomic_DNA"/>
</dbReference>
<keyword evidence="10" id="KW-1185">Reference proteome</keyword>
<evidence type="ECO:0000256" key="7">
    <source>
        <dbReference type="ARBA" id="ARBA00048798"/>
    </source>
</evidence>
<dbReference type="Pfam" id="PF01063">
    <property type="entry name" value="Aminotran_4"/>
    <property type="match status" value="1"/>
</dbReference>
<gene>
    <name evidence="9" type="ORF">FVR03_08890</name>
</gene>
<evidence type="ECO:0000256" key="6">
    <source>
        <dbReference type="ARBA" id="ARBA00048212"/>
    </source>
</evidence>
<evidence type="ECO:0000256" key="8">
    <source>
        <dbReference type="ARBA" id="ARBA00049229"/>
    </source>
</evidence>
<comment type="pathway">
    <text evidence="3">Amino-acid biosynthesis; L-leucine biosynthesis; L-leucine from 3-methyl-2-oxobutanoate: step 4/4.</text>
</comment>
<comment type="pathway">
    <text evidence="2">Amino-acid biosynthesis; L-valine biosynthesis; L-valine from pyruvate: step 4/4.</text>
</comment>
<evidence type="ECO:0000313" key="10">
    <source>
        <dbReference type="Proteomes" id="UP000321926"/>
    </source>
</evidence>
<keyword evidence="9" id="KW-0808">Transferase</keyword>
<comment type="catalytic activity">
    <reaction evidence="6">
        <text>L-valine + 2-oxoglutarate = 3-methyl-2-oxobutanoate + L-glutamate</text>
        <dbReference type="Rhea" id="RHEA:24813"/>
        <dbReference type="ChEBI" id="CHEBI:11851"/>
        <dbReference type="ChEBI" id="CHEBI:16810"/>
        <dbReference type="ChEBI" id="CHEBI:29985"/>
        <dbReference type="ChEBI" id="CHEBI:57762"/>
        <dbReference type="EC" id="2.6.1.42"/>
    </reaction>
</comment>
<dbReference type="SUPFAM" id="SSF56752">
    <property type="entry name" value="D-aminoacid aminotransferase-like PLP-dependent enzymes"/>
    <property type="match status" value="1"/>
</dbReference>
<dbReference type="RefSeq" id="WP_147921395.1">
    <property type="nucleotide sequence ID" value="NZ_VRTY01000027.1"/>
</dbReference>
<comment type="similarity">
    <text evidence="4">Belongs to the class-IV pyridoxal-phosphate-dependent aminotransferase family.</text>
</comment>
<dbReference type="Gene3D" id="3.20.10.10">
    <property type="entry name" value="D-amino Acid Aminotransferase, subunit A, domain 2"/>
    <property type="match status" value="1"/>
</dbReference>
<evidence type="ECO:0000256" key="3">
    <source>
        <dbReference type="ARBA" id="ARBA00005072"/>
    </source>
</evidence>
<evidence type="ECO:0000256" key="4">
    <source>
        <dbReference type="ARBA" id="ARBA00009320"/>
    </source>
</evidence>
<proteinExistence type="inferred from homology"/>
<dbReference type="InterPro" id="IPR001544">
    <property type="entry name" value="Aminotrans_IV"/>
</dbReference>
<comment type="caution">
    <text evidence="9">The sequence shown here is derived from an EMBL/GenBank/DDBJ whole genome shotgun (WGS) entry which is preliminary data.</text>
</comment>
<comment type="catalytic activity">
    <reaction evidence="8">
        <text>L-leucine + 2-oxoglutarate = 4-methyl-2-oxopentanoate + L-glutamate</text>
        <dbReference type="Rhea" id="RHEA:18321"/>
        <dbReference type="ChEBI" id="CHEBI:16810"/>
        <dbReference type="ChEBI" id="CHEBI:17865"/>
        <dbReference type="ChEBI" id="CHEBI:29985"/>
        <dbReference type="ChEBI" id="CHEBI:57427"/>
        <dbReference type="EC" id="2.6.1.42"/>
    </reaction>
</comment>
<dbReference type="InterPro" id="IPR043131">
    <property type="entry name" value="BCAT-like_N"/>
</dbReference>
<dbReference type="OrthoDB" id="9805628at2"/>
<dbReference type="AlphaFoldDB" id="A0A5C8K985"/>
<evidence type="ECO:0000256" key="1">
    <source>
        <dbReference type="ARBA" id="ARBA00004824"/>
    </source>
</evidence>
<protein>
    <recommendedName>
        <fullName evidence="5">branched-chain-amino-acid transaminase</fullName>
        <ecNumber evidence="5">2.6.1.42</ecNumber>
    </recommendedName>
</protein>
<dbReference type="GO" id="GO:0004084">
    <property type="term" value="F:branched-chain-amino-acid transaminase activity"/>
    <property type="evidence" value="ECO:0007669"/>
    <property type="project" value="UniProtKB-EC"/>
</dbReference>
<dbReference type="GO" id="GO:0046394">
    <property type="term" value="P:carboxylic acid biosynthetic process"/>
    <property type="evidence" value="ECO:0007669"/>
    <property type="project" value="UniProtKB-ARBA"/>
</dbReference>
<dbReference type="Proteomes" id="UP000321926">
    <property type="component" value="Unassembled WGS sequence"/>
</dbReference>
<dbReference type="InterPro" id="IPR036038">
    <property type="entry name" value="Aminotransferase-like"/>
</dbReference>
<name>A0A5C8K985_9BACT</name>
<reference evidence="9 10" key="1">
    <citation type="submission" date="2019-08" db="EMBL/GenBank/DDBJ databases">
        <authorList>
            <person name="Shi S."/>
        </authorList>
    </citation>
    <scope>NUCLEOTIDE SEQUENCE [LARGE SCALE GENOMIC DNA]</scope>
    <source>
        <strain evidence="9 10">GY10130</strain>
    </source>
</reference>
<comment type="catalytic activity">
    <reaction evidence="7">
        <text>L-isoleucine + 2-oxoglutarate = (S)-3-methyl-2-oxopentanoate + L-glutamate</text>
        <dbReference type="Rhea" id="RHEA:24801"/>
        <dbReference type="ChEBI" id="CHEBI:16810"/>
        <dbReference type="ChEBI" id="CHEBI:29985"/>
        <dbReference type="ChEBI" id="CHEBI:35146"/>
        <dbReference type="ChEBI" id="CHEBI:58045"/>
        <dbReference type="EC" id="2.6.1.42"/>
    </reaction>
</comment>
<keyword evidence="9" id="KW-0032">Aminotransferase</keyword>
<accession>A0A5C8K985</accession>
<dbReference type="PANTHER" id="PTHR42743:SF11">
    <property type="entry name" value="AMINODEOXYCHORISMATE LYASE"/>
    <property type="match status" value="1"/>
</dbReference>
<dbReference type="Gene3D" id="3.30.470.10">
    <property type="match status" value="1"/>
</dbReference>
<evidence type="ECO:0000313" key="9">
    <source>
        <dbReference type="EMBL" id="TXK47652.1"/>
    </source>
</evidence>
<evidence type="ECO:0000256" key="5">
    <source>
        <dbReference type="ARBA" id="ARBA00013053"/>
    </source>
</evidence>